<protein>
    <submittedName>
        <fullName evidence="2">Peptidyl-prolyl cis-trans isomerase H</fullName>
    </submittedName>
</protein>
<name>A0AA41MQG4_SCICA</name>
<dbReference type="GO" id="GO:0005737">
    <property type="term" value="C:cytoplasm"/>
    <property type="evidence" value="ECO:0007669"/>
    <property type="project" value="TreeGrafter"/>
</dbReference>
<evidence type="ECO:0000313" key="2">
    <source>
        <dbReference type="EMBL" id="MBZ3876101.1"/>
    </source>
</evidence>
<dbReference type="InterPro" id="IPR029000">
    <property type="entry name" value="Cyclophilin-like_dom_sf"/>
</dbReference>
<dbReference type="PROSITE" id="PS50072">
    <property type="entry name" value="CSA_PPIASE_2"/>
    <property type="match status" value="1"/>
</dbReference>
<dbReference type="PANTHER" id="PTHR11071">
    <property type="entry name" value="PEPTIDYL-PROLYL CIS-TRANS ISOMERASE"/>
    <property type="match status" value="1"/>
</dbReference>
<keyword evidence="2" id="KW-0413">Isomerase</keyword>
<organism evidence="2 3">
    <name type="scientific">Sciurus carolinensis</name>
    <name type="common">Eastern gray squirrel</name>
    <dbReference type="NCBI Taxonomy" id="30640"/>
    <lineage>
        <taxon>Eukaryota</taxon>
        <taxon>Metazoa</taxon>
        <taxon>Chordata</taxon>
        <taxon>Craniata</taxon>
        <taxon>Vertebrata</taxon>
        <taxon>Euteleostomi</taxon>
        <taxon>Mammalia</taxon>
        <taxon>Eutheria</taxon>
        <taxon>Euarchontoglires</taxon>
        <taxon>Glires</taxon>
        <taxon>Rodentia</taxon>
        <taxon>Sciuromorpha</taxon>
        <taxon>Sciuridae</taxon>
        <taxon>Sciurinae</taxon>
        <taxon>Sciurini</taxon>
        <taxon>Sciurus</taxon>
    </lineage>
</organism>
<dbReference type="Gene3D" id="2.40.100.10">
    <property type="entry name" value="Cyclophilin-like"/>
    <property type="match status" value="1"/>
</dbReference>
<accession>A0AA41MQG4</accession>
<gene>
    <name evidence="2" type="ORF">SUZIE_136255</name>
</gene>
<dbReference type="GO" id="GO:0003755">
    <property type="term" value="F:peptidyl-prolyl cis-trans isomerase activity"/>
    <property type="evidence" value="ECO:0007669"/>
    <property type="project" value="InterPro"/>
</dbReference>
<dbReference type="GO" id="GO:0016018">
    <property type="term" value="F:cyclosporin A binding"/>
    <property type="evidence" value="ECO:0007669"/>
    <property type="project" value="TreeGrafter"/>
</dbReference>
<proteinExistence type="predicted"/>
<dbReference type="Pfam" id="PF00160">
    <property type="entry name" value="Pro_isomerase"/>
    <property type="match status" value="1"/>
</dbReference>
<reference evidence="2" key="1">
    <citation type="submission" date="2020-03" db="EMBL/GenBank/DDBJ databases">
        <title>Studies in the Genomics of Life Span.</title>
        <authorList>
            <person name="Glass D."/>
        </authorList>
    </citation>
    <scope>NUCLEOTIDE SEQUENCE</scope>
    <source>
        <strain evidence="2">SUZIE</strain>
        <tissue evidence="2">Muscle</tissue>
    </source>
</reference>
<comment type="caution">
    <text evidence="2">The sequence shown here is derived from an EMBL/GenBank/DDBJ whole genome shotgun (WGS) entry which is preliminary data.</text>
</comment>
<dbReference type="EMBL" id="JAATJV010265300">
    <property type="protein sequence ID" value="MBZ3876101.1"/>
    <property type="molecule type" value="Genomic_DNA"/>
</dbReference>
<evidence type="ECO:0000259" key="1">
    <source>
        <dbReference type="PROSITE" id="PS50072"/>
    </source>
</evidence>
<keyword evidence="3" id="KW-1185">Reference proteome</keyword>
<evidence type="ECO:0000313" key="3">
    <source>
        <dbReference type="Proteomes" id="UP001166674"/>
    </source>
</evidence>
<feature type="domain" description="PPIase cyclophilin-type" evidence="1">
    <location>
        <begin position="14"/>
        <end position="68"/>
    </location>
</feature>
<dbReference type="AlphaFoldDB" id="A0AA41MQG4"/>
<sequence>MVVANSSSVNPKVFFDVSFVNQEVGCMKMELFADIVPKTTKNFRQFCTRDFRTDGVLIGDKVSTFHVV</sequence>
<dbReference type="InterPro" id="IPR002130">
    <property type="entry name" value="Cyclophilin-type_PPIase_dom"/>
</dbReference>
<dbReference type="GO" id="GO:0006457">
    <property type="term" value="P:protein folding"/>
    <property type="evidence" value="ECO:0007669"/>
    <property type="project" value="TreeGrafter"/>
</dbReference>
<dbReference type="Proteomes" id="UP001166674">
    <property type="component" value="Unassembled WGS sequence"/>
</dbReference>
<dbReference type="PANTHER" id="PTHR11071:SF561">
    <property type="entry name" value="PEPTIDYL-PROLYL CIS-TRANS ISOMERASE D-RELATED"/>
    <property type="match status" value="1"/>
</dbReference>
<dbReference type="SUPFAM" id="SSF50891">
    <property type="entry name" value="Cyclophilin-like"/>
    <property type="match status" value="1"/>
</dbReference>